<organism evidence="3">
    <name type="scientific">Chlamydomonas leiostraca</name>
    <dbReference type="NCBI Taxonomy" id="1034604"/>
    <lineage>
        <taxon>Eukaryota</taxon>
        <taxon>Viridiplantae</taxon>
        <taxon>Chlorophyta</taxon>
        <taxon>core chlorophytes</taxon>
        <taxon>Chlorophyceae</taxon>
        <taxon>CS clade</taxon>
        <taxon>Chlamydomonadales</taxon>
        <taxon>Chlamydomonadaceae</taxon>
        <taxon>Chlamydomonas</taxon>
    </lineage>
</organism>
<dbReference type="EMBL" id="HBFB01012054">
    <property type="protein sequence ID" value="CAD8675306.1"/>
    <property type="molecule type" value="Transcribed_RNA"/>
</dbReference>
<dbReference type="InterPro" id="IPR003615">
    <property type="entry name" value="HNH_nuc"/>
</dbReference>
<proteinExistence type="predicted"/>
<dbReference type="Pfam" id="PF13391">
    <property type="entry name" value="HNH_2"/>
    <property type="match status" value="1"/>
</dbReference>
<evidence type="ECO:0000259" key="2">
    <source>
        <dbReference type="Pfam" id="PF13391"/>
    </source>
</evidence>
<evidence type="ECO:0000256" key="1">
    <source>
        <dbReference type="SAM" id="MobiDB-lite"/>
    </source>
</evidence>
<gene>
    <name evidence="3" type="ORF">CLEI1391_LOCUS6832</name>
</gene>
<name>A0A7S0REG4_9CHLO</name>
<reference evidence="3" key="1">
    <citation type="submission" date="2021-01" db="EMBL/GenBank/DDBJ databases">
        <authorList>
            <person name="Corre E."/>
            <person name="Pelletier E."/>
            <person name="Niang G."/>
            <person name="Scheremetjew M."/>
            <person name="Finn R."/>
            <person name="Kale V."/>
            <person name="Holt S."/>
            <person name="Cochrane G."/>
            <person name="Meng A."/>
            <person name="Brown T."/>
            <person name="Cohen L."/>
        </authorList>
    </citation>
    <scope>NUCLEOTIDE SEQUENCE</scope>
    <source>
        <strain evidence="3">SAG 11-49</strain>
    </source>
</reference>
<accession>A0A7S0REG4</accession>
<dbReference type="AlphaFoldDB" id="A0A7S0REG4"/>
<feature type="compositionally biased region" description="Low complexity" evidence="1">
    <location>
        <begin position="321"/>
        <end position="332"/>
    </location>
</feature>
<feature type="compositionally biased region" description="Gly residues" evidence="1">
    <location>
        <begin position="333"/>
        <end position="349"/>
    </location>
</feature>
<protein>
    <recommendedName>
        <fullName evidence="2">HNH nuclease domain-containing protein</fullName>
    </recommendedName>
</protein>
<sequence>MPPFVTLRKGGVPYDFLLYEYDEAKGGGRLNKSSTLEELELATLKLKYEGRARFVPVSFDTDGYSRERIMDGTTYDVSGRAAQPPAAQPGAMGMQAGGAATDVVKLFKKINKKLEFIQRETFRMSFAVPASSHSSVYRGAAIAAYEPAGKAAATAATLRCLITNKYYPADQVVAAHIYQLCWPQAIPAALNIDIDSDKNVVPMLKTVERAFDRMRLCILPDAPGIFKVKVLDKSLITNTAARDRQGVDWAQVDDSVLKFVTEAQPSAAMCAAHARRAVVEAEDQKWIEPGSLKVREPTWERMDAQLMGRYLHDSLTALPVSSSSSGKGQLVGEQGGGEEGGGESGGGSDGESRNSGSEGDDA</sequence>
<feature type="region of interest" description="Disordered" evidence="1">
    <location>
        <begin position="319"/>
        <end position="362"/>
    </location>
</feature>
<evidence type="ECO:0000313" key="3">
    <source>
        <dbReference type="EMBL" id="CAD8675306.1"/>
    </source>
</evidence>
<feature type="domain" description="HNH nuclease" evidence="2">
    <location>
        <begin position="160"/>
        <end position="218"/>
    </location>
</feature>
<feature type="compositionally biased region" description="Low complexity" evidence="1">
    <location>
        <begin position="353"/>
        <end position="362"/>
    </location>
</feature>